<evidence type="ECO:0000259" key="1">
    <source>
        <dbReference type="Pfam" id="PF22936"/>
    </source>
</evidence>
<evidence type="ECO:0000313" key="2">
    <source>
        <dbReference type="EMBL" id="GAA0148186.1"/>
    </source>
</evidence>
<evidence type="ECO:0000313" key="3">
    <source>
        <dbReference type="Proteomes" id="UP001454036"/>
    </source>
</evidence>
<feature type="domain" description="Retrovirus-related Pol polyprotein from transposon TNT 1-94-like beta-barrel" evidence="1">
    <location>
        <begin position="44"/>
        <end position="116"/>
    </location>
</feature>
<sequence length="179" mass="19756">MYICGIFNHEALDCNDHFNHAFTSTKLHKSLVAMHIEDSNDVVWYPDSGTSAHITGNMSLLHSVTPYSGSIKVMVGNGDLLQVTHTGQTTISNLKVLNVLFVPSLMKNLLSIQKLCADNSCFVLFSHSNFLVKDQMNMKSLLSSPNQGSLYPIKASSFFSTCFQFNPFQSLASKARASK</sequence>
<dbReference type="InterPro" id="IPR054722">
    <property type="entry name" value="PolX-like_BBD"/>
</dbReference>
<dbReference type="Pfam" id="PF22936">
    <property type="entry name" value="Pol_BBD"/>
    <property type="match status" value="1"/>
</dbReference>
<reference evidence="2 3" key="1">
    <citation type="submission" date="2024-01" db="EMBL/GenBank/DDBJ databases">
        <title>The complete chloroplast genome sequence of Lithospermum erythrorhizon: insights into the phylogenetic relationship among Boraginaceae species and the maternal lineages of purple gromwells.</title>
        <authorList>
            <person name="Okada T."/>
            <person name="Watanabe K."/>
        </authorList>
    </citation>
    <scope>NUCLEOTIDE SEQUENCE [LARGE SCALE GENOMIC DNA]</scope>
</reference>
<dbReference type="EMBL" id="BAABME010001198">
    <property type="protein sequence ID" value="GAA0148186.1"/>
    <property type="molecule type" value="Genomic_DNA"/>
</dbReference>
<gene>
    <name evidence="2" type="ORF">LIER_07702</name>
</gene>
<accession>A0AAV3PA43</accession>
<protein>
    <recommendedName>
        <fullName evidence="1">Retrovirus-related Pol polyprotein from transposon TNT 1-94-like beta-barrel domain-containing protein</fullName>
    </recommendedName>
</protein>
<organism evidence="2 3">
    <name type="scientific">Lithospermum erythrorhizon</name>
    <name type="common">Purple gromwell</name>
    <name type="synonym">Lithospermum officinale var. erythrorhizon</name>
    <dbReference type="NCBI Taxonomy" id="34254"/>
    <lineage>
        <taxon>Eukaryota</taxon>
        <taxon>Viridiplantae</taxon>
        <taxon>Streptophyta</taxon>
        <taxon>Embryophyta</taxon>
        <taxon>Tracheophyta</taxon>
        <taxon>Spermatophyta</taxon>
        <taxon>Magnoliopsida</taxon>
        <taxon>eudicotyledons</taxon>
        <taxon>Gunneridae</taxon>
        <taxon>Pentapetalae</taxon>
        <taxon>asterids</taxon>
        <taxon>lamiids</taxon>
        <taxon>Boraginales</taxon>
        <taxon>Boraginaceae</taxon>
        <taxon>Boraginoideae</taxon>
        <taxon>Lithospermeae</taxon>
        <taxon>Lithospermum</taxon>
    </lineage>
</organism>
<comment type="caution">
    <text evidence="2">The sequence shown here is derived from an EMBL/GenBank/DDBJ whole genome shotgun (WGS) entry which is preliminary data.</text>
</comment>
<keyword evidence="3" id="KW-1185">Reference proteome</keyword>
<dbReference type="AlphaFoldDB" id="A0AAV3PA43"/>
<proteinExistence type="predicted"/>
<name>A0AAV3PA43_LITER</name>
<dbReference type="Proteomes" id="UP001454036">
    <property type="component" value="Unassembled WGS sequence"/>
</dbReference>